<protein>
    <submittedName>
        <fullName evidence="1">Uncharacterized protein</fullName>
    </submittedName>
</protein>
<sequence length="139" mass="15137">MIPRDRVAAALDLPSDTDALPPGDLPVDRFAERFLGALDRPEGDETDVWTVDLFDHLVIAEPELACAALFACLDLAPERAEELGAGPLDDLVRRSGTEAIGCLEAAAPGRPELRRAMRQVSAEEIEHPFLKARILAIRD</sequence>
<dbReference type="AlphaFoldDB" id="A0A1Y5TBH0"/>
<reference evidence="1 2" key="1">
    <citation type="submission" date="2017-03" db="EMBL/GenBank/DDBJ databases">
        <authorList>
            <person name="Afonso C.L."/>
            <person name="Miller P.J."/>
            <person name="Scott M.A."/>
            <person name="Spackman E."/>
            <person name="Goraichik I."/>
            <person name="Dimitrov K.M."/>
            <person name="Suarez D.L."/>
            <person name="Swayne D.E."/>
        </authorList>
    </citation>
    <scope>NUCLEOTIDE SEQUENCE [LARGE SCALE GENOMIC DNA]</scope>
    <source>
        <strain evidence="1 2">CECT 7066</strain>
    </source>
</reference>
<dbReference type="STRING" id="315423.SAMN04488020_110133"/>
<evidence type="ECO:0000313" key="1">
    <source>
        <dbReference type="EMBL" id="SLN59851.1"/>
    </source>
</evidence>
<dbReference type="OrthoDB" id="7855356at2"/>
<gene>
    <name evidence="1" type="ORF">PAM7066_02945</name>
</gene>
<dbReference type="EMBL" id="FWFV01000009">
    <property type="protein sequence ID" value="SLN59851.1"/>
    <property type="molecule type" value="Genomic_DNA"/>
</dbReference>
<organism evidence="1 2">
    <name type="scientific">Palleronia marisminoris</name>
    <dbReference type="NCBI Taxonomy" id="315423"/>
    <lineage>
        <taxon>Bacteria</taxon>
        <taxon>Pseudomonadati</taxon>
        <taxon>Pseudomonadota</taxon>
        <taxon>Alphaproteobacteria</taxon>
        <taxon>Rhodobacterales</taxon>
        <taxon>Roseobacteraceae</taxon>
        <taxon>Palleronia</taxon>
    </lineage>
</organism>
<dbReference type="RefSeq" id="WP_085854945.1">
    <property type="nucleotide sequence ID" value="NZ_FOPF01000010.1"/>
</dbReference>
<evidence type="ECO:0000313" key="2">
    <source>
        <dbReference type="Proteomes" id="UP000193870"/>
    </source>
</evidence>
<keyword evidence="2" id="KW-1185">Reference proteome</keyword>
<dbReference type="Proteomes" id="UP000193870">
    <property type="component" value="Unassembled WGS sequence"/>
</dbReference>
<proteinExistence type="predicted"/>
<accession>A0A1Y5TBH0</accession>
<name>A0A1Y5TBH0_9RHOB</name>